<organism evidence="1 2">
    <name type="scientific">Rhododendron molle</name>
    <name type="common">Chinese azalea</name>
    <name type="synonym">Azalea mollis</name>
    <dbReference type="NCBI Taxonomy" id="49168"/>
    <lineage>
        <taxon>Eukaryota</taxon>
        <taxon>Viridiplantae</taxon>
        <taxon>Streptophyta</taxon>
        <taxon>Embryophyta</taxon>
        <taxon>Tracheophyta</taxon>
        <taxon>Spermatophyta</taxon>
        <taxon>Magnoliopsida</taxon>
        <taxon>eudicotyledons</taxon>
        <taxon>Gunneridae</taxon>
        <taxon>Pentapetalae</taxon>
        <taxon>asterids</taxon>
        <taxon>Ericales</taxon>
        <taxon>Ericaceae</taxon>
        <taxon>Ericoideae</taxon>
        <taxon>Rhodoreae</taxon>
        <taxon>Rhododendron</taxon>
    </lineage>
</organism>
<name>A0ACC0MQI4_RHOML</name>
<dbReference type="EMBL" id="CM046395">
    <property type="protein sequence ID" value="KAI8542884.1"/>
    <property type="molecule type" value="Genomic_DNA"/>
</dbReference>
<dbReference type="Proteomes" id="UP001062846">
    <property type="component" value="Chromosome 8"/>
</dbReference>
<reference evidence="1" key="1">
    <citation type="submission" date="2022-02" db="EMBL/GenBank/DDBJ databases">
        <title>Plant Genome Project.</title>
        <authorList>
            <person name="Zhang R.-G."/>
        </authorList>
    </citation>
    <scope>NUCLEOTIDE SEQUENCE</scope>
    <source>
        <strain evidence="1">AT1</strain>
    </source>
</reference>
<evidence type="ECO:0000313" key="1">
    <source>
        <dbReference type="EMBL" id="KAI8542884.1"/>
    </source>
</evidence>
<accession>A0ACC0MQI4</accession>
<evidence type="ECO:0000313" key="2">
    <source>
        <dbReference type="Proteomes" id="UP001062846"/>
    </source>
</evidence>
<comment type="caution">
    <text evidence="1">The sequence shown here is derived from an EMBL/GenBank/DDBJ whole genome shotgun (WGS) entry which is preliminary data.</text>
</comment>
<proteinExistence type="predicted"/>
<keyword evidence="2" id="KW-1185">Reference proteome</keyword>
<sequence length="438" mass="50344">MKTNLNIHALLKSPRDKTVLIQSNTNANIQVPKTISWRDIQLPTSWVSENESFPQKLQNDTIDLDYIQQYLNGTVRISFDQQRVVNPPMRIRELVTMYRQDKNLLDPRIKLKGVETSSQISKPCYSTQSNFDEEETSQGSPTQTNSEVGTPTDPALLVIFKDFEINFDRLYTEFKSKKNKQKRKDYYKYTTSKQERIVAHWEDFMEDSRIEINCFNYLENFYKKVNTITKTKRKKSDNIIASSSHPPLDSIIKDYKGSSIAASPFKLPTERAECKQIVEQINYTNQCLKTIGQQLDKIETKLDDGSKSTCSIPSSSNPSSSKIIEKPLIHLLEKRPKLSINQNQTIQKIEEILTKLTIKTEPESPQVTAITKNHTSAFSQDSPTSSDEEINQLQRQFSGLEINHLYKPPLPPPQIQLVLPKLSILDQPPLIYNMKKTI</sequence>
<protein>
    <submittedName>
        <fullName evidence="1">Uncharacterized protein</fullName>
    </submittedName>
</protein>
<gene>
    <name evidence="1" type="ORF">RHMOL_Rhmol08G0174500</name>
</gene>